<evidence type="ECO:0000313" key="2">
    <source>
        <dbReference type="EMBL" id="MPC14641.1"/>
    </source>
</evidence>
<evidence type="ECO:0000313" key="3">
    <source>
        <dbReference type="Proteomes" id="UP000324222"/>
    </source>
</evidence>
<organism evidence="2 3">
    <name type="scientific">Portunus trituberculatus</name>
    <name type="common">Swimming crab</name>
    <name type="synonym">Neptunus trituberculatus</name>
    <dbReference type="NCBI Taxonomy" id="210409"/>
    <lineage>
        <taxon>Eukaryota</taxon>
        <taxon>Metazoa</taxon>
        <taxon>Ecdysozoa</taxon>
        <taxon>Arthropoda</taxon>
        <taxon>Crustacea</taxon>
        <taxon>Multicrustacea</taxon>
        <taxon>Malacostraca</taxon>
        <taxon>Eumalacostraca</taxon>
        <taxon>Eucarida</taxon>
        <taxon>Decapoda</taxon>
        <taxon>Pleocyemata</taxon>
        <taxon>Brachyura</taxon>
        <taxon>Eubrachyura</taxon>
        <taxon>Portunoidea</taxon>
        <taxon>Portunidae</taxon>
        <taxon>Portuninae</taxon>
        <taxon>Portunus</taxon>
    </lineage>
</organism>
<reference evidence="2 3" key="1">
    <citation type="submission" date="2019-05" db="EMBL/GenBank/DDBJ databases">
        <title>Another draft genome of Portunus trituberculatus and its Hox gene families provides insights of decapod evolution.</title>
        <authorList>
            <person name="Jeong J.-H."/>
            <person name="Song I."/>
            <person name="Kim S."/>
            <person name="Choi T."/>
            <person name="Kim D."/>
            <person name="Ryu S."/>
            <person name="Kim W."/>
        </authorList>
    </citation>
    <scope>NUCLEOTIDE SEQUENCE [LARGE SCALE GENOMIC DNA]</scope>
    <source>
        <tissue evidence="2">Muscle</tissue>
    </source>
</reference>
<evidence type="ECO:0000256" key="1">
    <source>
        <dbReference type="SAM" id="MobiDB-lite"/>
    </source>
</evidence>
<name>A0A5B7D0F4_PORTR</name>
<protein>
    <submittedName>
        <fullName evidence="2">Uncharacterized protein</fullName>
    </submittedName>
</protein>
<gene>
    <name evidence="2" type="ORF">E2C01_007412</name>
</gene>
<sequence>MQGSGFQWGRERTRPGEKGMALSPQTSVGCRRVTVSEGDAGALRRTASFERRSNRAAFVSLLLDMTETKTQANVNFPAPLQSGGARDSLGRRGTDEEAAFCRFHLGDIDSAAEAIMSFWKRKCAPELHRQTILITRAERDARTGSHSMEENEEGVSWGVTRLFFPQHNHSCCFDDYFRGLGREHSLREQLPPPSSPPSLPFPSSLSPTIKARGIRHPLVARASGCGRGSSLQSITTSATVSSHLTDRARRLHGVMAEKPEEDLFEDESNSKTLEELSAAIDLYRLGSILRTVAAAEAYNAAVRCMQDPSVSAERFNTSLRVADKGLRVLISHLFDPQDLYLRTSFGLLAAEIMAHRMKGVSRVSKDKWEPAVVMVLHCVSHWRIDLTPDCFEPQSPELKQWIIRMLQSRHFCPKPFLRVQVLSLVSLWTLKEMQDPVDMEAVLAGIISICFRDRLWALLPCNNLPNKLMSHFVRVLLHLQRWGHMDLMSSIAHEQALMSRPGREMKCLVRICEMAGEAAMQARLLSGYSRRGSRDALYVLGNVVAIFSVLIMSPPLIKVFEIHCMGASAAASLVKTTGAVLGCMPHTTPDNHQEYVRLLTATDVMMNSVNTREELRCIKHILHIYHYYTLEDFYDYSKSIGYPFRRKLAKFNEKCNETSPDR</sequence>
<dbReference type="AlphaFoldDB" id="A0A5B7D0F4"/>
<accession>A0A5B7D0F4</accession>
<dbReference type="Proteomes" id="UP000324222">
    <property type="component" value="Unassembled WGS sequence"/>
</dbReference>
<comment type="caution">
    <text evidence="2">The sequence shown here is derived from an EMBL/GenBank/DDBJ whole genome shotgun (WGS) entry which is preliminary data.</text>
</comment>
<keyword evidence="3" id="KW-1185">Reference proteome</keyword>
<dbReference type="EMBL" id="VSRR010000368">
    <property type="protein sequence ID" value="MPC14641.1"/>
    <property type="molecule type" value="Genomic_DNA"/>
</dbReference>
<proteinExistence type="predicted"/>
<feature type="region of interest" description="Disordered" evidence="1">
    <location>
        <begin position="1"/>
        <end position="28"/>
    </location>
</feature>